<dbReference type="InterPro" id="IPR018146">
    <property type="entry name" value="Glyoxalase_1_CS"/>
</dbReference>
<dbReference type="EMBL" id="JAXAVX010000016">
    <property type="protein sequence ID" value="MDX8153588.1"/>
    <property type="molecule type" value="Genomic_DNA"/>
</dbReference>
<sequence length="286" mass="30649">MTTTTQTTLRAGVVALDVADLDRVAGFYRDALGLQVRDADGGTVRLGTGDRELVALHARPDAVPAPRASGLFHLALLYPSRGDLAEALLRLGRAGGRLDGASDHLVSEAVYLRDPEGNGIELYRDREREAWDWQDGSVAMATLPLDLRDVLATARTSDPAPTAPDATTMGHVHLQVADLVPTRRFYVELLGFDVMTESYPGALFVATGGYHHHVGLNTWGSQGRPAVPGARGLRHVTLEYADATAREDALLRLADVGLAPEDEVEDAPVVRDPSGNALRLALVARP</sequence>
<dbReference type="PROSITE" id="PS51819">
    <property type="entry name" value="VOC"/>
    <property type="match status" value="2"/>
</dbReference>
<dbReference type="InterPro" id="IPR037523">
    <property type="entry name" value="VOC_core"/>
</dbReference>
<reference evidence="3 4" key="1">
    <citation type="submission" date="2023-11" db="EMBL/GenBank/DDBJ databases">
        <authorList>
            <person name="Xu M."/>
            <person name="Jiang T."/>
        </authorList>
    </citation>
    <scope>NUCLEOTIDE SEQUENCE [LARGE SCALE GENOMIC DNA]</scope>
    <source>
        <strain evidence="3 4">SD</strain>
    </source>
</reference>
<dbReference type="Gene3D" id="3.10.180.10">
    <property type="entry name" value="2,3-Dihydroxybiphenyl 1,2-Dioxygenase, domain 1"/>
    <property type="match status" value="2"/>
</dbReference>
<evidence type="ECO:0000313" key="4">
    <source>
        <dbReference type="Proteomes" id="UP001277761"/>
    </source>
</evidence>
<dbReference type="PANTHER" id="PTHR43279">
    <property type="entry name" value="CATECHOL-2,3-DIOXYGENASE"/>
    <property type="match status" value="1"/>
</dbReference>
<dbReference type="RefSeq" id="WP_319955737.1">
    <property type="nucleotide sequence ID" value="NZ_JAXAVX010000016.1"/>
</dbReference>
<organism evidence="3 4">
    <name type="scientific">Patulibacter brassicae</name>
    <dbReference type="NCBI Taxonomy" id="1705717"/>
    <lineage>
        <taxon>Bacteria</taxon>
        <taxon>Bacillati</taxon>
        <taxon>Actinomycetota</taxon>
        <taxon>Thermoleophilia</taxon>
        <taxon>Solirubrobacterales</taxon>
        <taxon>Patulibacteraceae</taxon>
        <taxon>Patulibacter</taxon>
    </lineage>
</organism>
<keyword evidence="1" id="KW-0479">Metal-binding</keyword>
<dbReference type="InterPro" id="IPR004360">
    <property type="entry name" value="Glyas_Fos-R_dOase_dom"/>
</dbReference>
<evidence type="ECO:0000256" key="1">
    <source>
        <dbReference type="ARBA" id="ARBA00022723"/>
    </source>
</evidence>
<name>A0ABU4VRR2_9ACTN</name>
<feature type="domain" description="VOC" evidence="2">
    <location>
        <begin position="168"/>
        <end position="283"/>
    </location>
</feature>
<gene>
    <name evidence="3" type="ORF">SK069_18465</name>
</gene>
<proteinExistence type="predicted"/>
<evidence type="ECO:0000259" key="2">
    <source>
        <dbReference type="PROSITE" id="PS51819"/>
    </source>
</evidence>
<dbReference type="Pfam" id="PF00903">
    <property type="entry name" value="Glyoxalase"/>
    <property type="match status" value="2"/>
</dbReference>
<evidence type="ECO:0000313" key="3">
    <source>
        <dbReference type="EMBL" id="MDX8153588.1"/>
    </source>
</evidence>
<protein>
    <submittedName>
        <fullName evidence="3">VOC family protein</fullName>
    </submittedName>
</protein>
<comment type="caution">
    <text evidence="3">The sequence shown here is derived from an EMBL/GenBank/DDBJ whole genome shotgun (WGS) entry which is preliminary data.</text>
</comment>
<accession>A0ABU4VRR2</accession>
<dbReference type="InterPro" id="IPR029068">
    <property type="entry name" value="Glyas_Bleomycin-R_OHBP_Dase"/>
</dbReference>
<dbReference type="PROSITE" id="PS00934">
    <property type="entry name" value="GLYOXALASE_I_1"/>
    <property type="match status" value="1"/>
</dbReference>
<keyword evidence="4" id="KW-1185">Reference proteome</keyword>
<feature type="domain" description="VOC" evidence="2">
    <location>
        <begin position="10"/>
        <end position="125"/>
    </location>
</feature>
<dbReference type="PANTHER" id="PTHR43279:SF1">
    <property type="entry name" value="CATECHOL-2,3-DIOXYGENASE"/>
    <property type="match status" value="1"/>
</dbReference>
<dbReference type="SUPFAM" id="SSF54593">
    <property type="entry name" value="Glyoxalase/Bleomycin resistance protein/Dihydroxybiphenyl dioxygenase"/>
    <property type="match status" value="2"/>
</dbReference>
<dbReference type="Proteomes" id="UP001277761">
    <property type="component" value="Unassembled WGS sequence"/>
</dbReference>